<dbReference type="GO" id="GO:0000724">
    <property type="term" value="P:double-strand break repair via homologous recombination"/>
    <property type="evidence" value="ECO:0007669"/>
    <property type="project" value="TreeGrafter"/>
</dbReference>
<feature type="region of interest" description="Disordered" evidence="6">
    <location>
        <begin position="514"/>
        <end position="539"/>
    </location>
</feature>
<feature type="compositionally biased region" description="Polar residues" evidence="6">
    <location>
        <begin position="775"/>
        <end position="791"/>
    </location>
</feature>
<evidence type="ECO:0000256" key="3">
    <source>
        <dbReference type="ARBA" id="ARBA00022737"/>
    </source>
</evidence>
<evidence type="ECO:0000256" key="4">
    <source>
        <dbReference type="ARBA" id="ARBA00023242"/>
    </source>
</evidence>
<keyword evidence="2" id="KW-0433">Leucine-rich repeat</keyword>
<evidence type="ECO:0000313" key="7">
    <source>
        <dbReference type="EMBL" id="TGZ67357.1"/>
    </source>
</evidence>
<dbReference type="SUPFAM" id="SSF48452">
    <property type="entry name" value="TPR-like"/>
    <property type="match status" value="2"/>
</dbReference>
<dbReference type="InterPro" id="IPR032675">
    <property type="entry name" value="LRR_dom_sf"/>
</dbReference>
<organism evidence="7 8">
    <name type="scientific">Opisthorchis felineus</name>
    <dbReference type="NCBI Taxonomy" id="147828"/>
    <lineage>
        <taxon>Eukaryota</taxon>
        <taxon>Metazoa</taxon>
        <taxon>Spiralia</taxon>
        <taxon>Lophotrochozoa</taxon>
        <taxon>Platyhelminthes</taxon>
        <taxon>Trematoda</taxon>
        <taxon>Digenea</taxon>
        <taxon>Opisthorchiida</taxon>
        <taxon>Opisthorchiata</taxon>
        <taxon>Opisthorchiidae</taxon>
        <taxon>Opisthorchis</taxon>
    </lineage>
</organism>
<dbReference type="Pfam" id="PF12796">
    <property type="entry name" value="Ank_2"/>
    <property type="match status" value="1"/>
</dbReference>
<feature type="repeat" description="ANK" evidence="5">
    <location>
        <begin position="591"/>
        <end position="624"/>
    </location>
</feature>
<dbReference type="SMART" id="SM00028">
    <property type="entry name" value="TPR"/>
    <property type="match status" value="2"/>
</dbReference>
<dbReference type="SUPFAM" id="SSF52047">
    <property type="entry name" value="RNI-like"/>
    <property type="match status" value="1"/>
</dbReference>
<dbReference type="SUPFAM" id="SSF48403">
    <property type="entry name" value="Ankyrin repeat"/>
    <property type="match status" value="1"/>
</dbReference>
<dbReference type="GO" id="GO:0031297">
    <property type="term" value="P:replication fork processing"/>
    <property type="evidence" value="ECO:0007669"/>
    <property type="project" value="TreeGrafter"/>
</dbReference>
<gene>
    <name evidence="7" type="ORF">CRM22_004852</name>
</gene>
<evidence type="ECO:0000313" key="8">
    <source>
        <dbReference type="Proteomes" id="UP000308267"/>
    </source>
</evidence>
<feature type="compositionally biased region" description="Low complexity" evidence="6">
    <location>
        <begin position="865"/>
        <end position="874"/>
    </location>
</feature>
<dbReference type="Proteomes" id="UP000308267">
    <property type="component" value="Unassembled WGS sequence"/>
</dbReference>
<dbReference type="Gene3D" id="1.25.40.10">
    <property type="entry name" value="Tetratricopeptide repeat domain"/>
    <property type="match status" value="1"/>
</dbReference>
<feature type="region of interest" description="Disordered" evidence="6">
    <location>
        <begin position="737"/>
        <end position="803"/>
    </location>
</feature>
<dbReference type="OrthoDB" id="5806726at2759"/>
<keyword evidence="4" id="KW-0539">Nucleus</keyword>
<dbReference type="Gene3D" id="3.80.10.10">
    <property type="entry name" value="Ribonuclease Inhibitor"/>
    <property type="match status" value="1"/>
</dbReference>
<sequence length="1686" mass="184919">MKPKKLIEQRNRTKNHKERANLTLEIAFHYTEDGDHESALEEYFNLLKIWQSKEDKTQCALAHRFIADCCIELGDFDKAIKHTHDYLTLAVETNNKLEQQRAFVTLGRCFLNRAESQKDGSIIMKSLKSASQALLSSIKLIGDLATTLTPTQLGEMRAVSLLNLGQVLRAQLDYASASERFNQCISLARKYQLPKVLFRACYQLSDLAMNTPHQAISKPLSRSALFQQCRTPSLRSALETVSSALRSTLSKSSADSEAKDLLKNLKESYACLHLTMGEFRKTAKVYRLLKLDSPCSSDVCRDLIRKCMLMSNQFQLLPETIPTSFEGHSLVARTHERIGDVYSGIELYGPALRHYQLMLVHAQVASQLPGVSVSATATTTNETNKLVDAALVSVAETYRNLGSYEHCVRTYQQEIQWVTTTGLSTAELATSWFSLAQAQRLCFNPSSESTAVIIPGSGTTLETLQSALNASKSIGSIKLAIEILTEMEDYLSCNGEQSNELARIRQELSRLRRDANVDTEEDQENTNRGTEGEDLSDVTVDGDTVSKYIDLLSSDSEVEACIGHSELLDEFNAGKGGPRKGKALCLKTNMKGETPLHVAAINGDMEHVIKLIEVLGHPVNVTDGAGWLPIHEAAFHDRTEAAIYLLDRGARLDDPGCLEDLSTPLFEAIHNGSLATAIVLVQRGANLWHRNKRGECLPELLDTWEPSRRCAGTFSEQRERFEKLLCAIQERLGSDYDRWCNQPRSSPPMVTASSASTESSPEAVHMLSSPKRRSTPQQGRYTKSGSPSLSDISPPLRTRKPKNLRVQAWDELLVDLDDDTVQTSRKKQPHSSAKTGPVETYKQAMQAVAGSASRANKRKSAPGHSRSTTRQTRQLTAVIDIDDTDWLVQDEQLPSKKQRLNSSVRKQFETVGLREGRKPADWNKSDDGTMVTQPVVRLRDISHLQNTSLDFSPHGSAFTSTQVPSVSMSNEVQQKEVEQKPVSIPKGLPQKTTPVATTVASIVSSSVAVASAAPVSSCDPAVKVPVGSQPTSSASVSNKAFSVKVAFADISVLVPVDDSSRSVAWLANEAYRRRQILTSSRSGVVNSIQDNSYRVRLSTRDGALLLNTDRLHLVLPEFGRTGCVFELLAEVMDEACSDAPLLAQARQNSATCNVAHIVEPKRDTGSPLAGVEPVDLIVRSRFFRSLVDRVQATRVVDLRYLSLGDNDCHLILDQLYSYGARSVTEVRLQGNSLKLDVMNVSPSDAIHCAPLLLPLVRLASHLTSLDLDSNAISLNNFVRFLQELKRTCGTDLNSPGVVLPRLQRLSLAHNPFIGAVEGSVTASESSSHELCWIHLVGRLLQAFPKLTYLSLSGCFLGSLQQLLPLLAPNDLGTTVSALSEIDLSWNPHLSADDLSLLISSTALAGLRTLNLRGCSQSSAPAQYATSLPLSSNQAEEARWWFVPSKFTTSYASSFKFPPEPSHGDRLLDTLSKLLLEGRFRLQVLDMGHCQLTHHCLDSLRNLVGTPGTSLTTIQLDGNSGLCGCSLSTGLICDSWIQVLRATALTASAVVSLTIDMPDVDGDDDALSAAINAVELKLLPHCSSTPLQQLTLVGIPSDWQPPKSLLLSDDLSRSSTTNSHRLCNALTNLFNNRFGSLAKCKPISRNRVRNSMCSVGTCQFGCIRKVRFLKATTECPKSTETLSSTRC</sequence>
<dbReference type="InterPro" id="IPR002110">
    <property type="entry name" value="Ankyrin_rpt"/>
</dbReference>
<feature type="region of interest" description="Disordered" evidence="6">
    <location>
        <begin position="820"/>
        <end position="874"/>
    </location>
</feature>
<keyword evidence="8" id="KW-1185">Reference proteome</keyword>
<name>A0A4S2M0X6_OPIFE</name>
<evidence type="ECO:0000256" key="2">
    <source>
        <dbReference type="ARBA" id="ARBA00022614"/>
    </source>
</evidence>
<dbReference type="STRING" id="147828.A0A4S2M0X6"/>
<dbReference type="PANTHER" id="PTHR46358">
    <property type="entry name" value="TONSOKU-LIKE PROTEIN"/>
    <property type="match status" value="1"/>
</dbReference>
<accession>A0A4S2M0X6</accession>
<reference evidence="7 8" key="1">
    <citation type="journal article" date="2019" name="BMC Genomics">
        <title>New insights from Opisthorchis felineus genome: update on genomics of the epidemiologically important liver flukes.</title>
        <authorList>
            <person name="Ershov N.I."/>
            <person name="Mordvinov V.A."/>
            <person name="Prokhortchouk E.B."/>
            <person name="Pakharukova M.Y."/>
            <person name="Gunbin K.V."/>
            <person name="Ustyantsev K."/>
            <person name="Genaev M.A."/>
            <person name="Blinov A.G."/>
            <person name="Mazur A."/>
            <person name="Boulygina E."/>
            <person name="Tsygankova S."/>
            <person name="Khrameeva E."/>
            <person name="Chekanov N."/>
            <person name="Fan G."/>
            <person name="Xiao A."/>
            <person name="Zhang H."/>
            <person name="Xu X."/>
            <person name="Yang H."/>
            <person name="Solovyev V."/>
            <person name="Lee S.M."/>
            <person name="Liu X."/>
            <person name="Afonnikov D.A."/>
            <person name="Skryabin K.G."/>
        </authorList>
    </citation>
    <scope>NUCLEOTIDE SEQUENCE [LARGE SCALE GENOMIC DNA]</scope>
    <source>
        <strain evidence="7">AK-0245</strain>
        <tissue evidence="7">Whole organism</tissue>
    </source>
</reference>
<comment type="caution">
    <text evidence="7">The sequence shown here is derived from an EMBL/GenBank/DDBJ whole genome shotgun (WGS) entry which is preliminary data.</text>
</comment>
<dbReference type="PROSITE" id="PS50088">
    <property type="entry name" value="ANK_REPEAT"/>
    <property type="match status" value="1"/>
</dbReference>
<dbReference type="Gene3D" id="3.10.20.90">
    <property type="entry name" value="Phosphatidylinositol 3-kinase Catalytic Subunit, Chain A, domain 1"/>
    <property type="match status" value="1"/>
</dbReference>
<dbReference type="PANTHER" id="PTHR46358:SF1">
    <property type="entry name" value="TONSOKU-LIKE PROTEIN"/>
    <property type="match status" value="1"/>
</dbReference>
<dbReference type="EMBL" id="SJOL01006420">
    <property type="protein sequence ID" value="TGZ67357.1"/>
    <property type="molecule type" value="Genomic_DNA"/>
</dbReference>
<evidence type="ECO:0000256" key="6">
    <source>
        <dbReference type="SAM" id="MobiDB-lite"/>
    </source>
</evidence>
<keyword evidence="3" id="KW-0677">Repeat</keyword>
<dbReference type="Gene3D" id="1.25.40.20">
    <property type="entry name" value="Ankyrin repeat-containing domain"/>
    <property type="match status" value="1"/>
</dbReference>
<dbReference type="InterPro" id="IPR019734">
    <property type="entry name" value="TPR_rpt"/>
</dbReference>
<evidence type="ECO:0000256" key="1">
    <source>
        <dbReference type="ARBA" id="ARBA00004123"/>
    </source>
</evidence>
<dbReference type="PROSITE" id="PS50297">
    <property type="entry name" value="ANK_REP_REGION"/>
    <property type="match status" value="1"/>
</dbReference>
<proteinExistence type="predicted"/>
<feature type="compositionally biased region" description="Low complexity" evidence="6">
    <location>
        <begin position="751"/>
        <end position="763"/>
    </location>
</feature>
<protein>
    <submittedName>
        <fullName evidence="7">Uncharacterized protein</fullName>
    </submittedName>
</protein>
<dbReference type="InterPro" id="IPR036770">
    <property type="entry name" value="Ankyrin_rpt-contain_sf"/>
</dbReference>
<comment type="subcellular location">
    <subcellularLocation>
        <location evidence="1">Nucleus</location>
    </subcellularLocation>
</comment>
<keyword evidence="5" id="KW-0040">ANK repeat</keyword>
<dbReference type="GO" id="GO:0043596">
    <property type="term" value="C:nuclear replication fork"/>
    <property type="evidence" value="ECO:0007669"/>
    <property type="project" value="TreeGrafter"/>
</dbReference>
<dbReference type="InterPro" id="IPR011990">
    <property type="entry name" value="TPR-like_helical_dom_sf"/>
</dbReference>
<dbReference type="SMART" id="SM00248">
    <property type="entry name" value="ANK"/>
    <property type="match status" value="3"/>
</dbReference>
<evidence type="ECO:0000256" key="5">
    <source>
        <dbReference type="PROSITE-ProRule" id="PRU00023"/>
    </source>
</evidence>
<dbReference type="InterPro" id="IPR052311">
    <property type="entry name" value="MMS22L-TONSL_complex_comp"/>
</dbReference>